<evidence type="ECO:0000313" key="3">
    <source>
        <dbReference type="EMBL" id="MFC7388603.1"/>
    </source>
</evidence>
<evidence type="ECO:0000313" key="4">
    <source>
        <dbReference type="Proteomes" id="UP001596439"/>
    </source>
</evidence>
<keyword evidence="4" id="KW-1185">Reference proteome</keyword>
<evidence type="ECO:0000259" key="1">
    <source>
        <dbReference type="Pfam" id="PF01408"/>
    </source>
</evidence>
<accession>A0ABW2PGH7</accession>
<dbReference type="InterPro" id="IPR051317">
    <property type="entry name" value="Gfo/Idh/MocA_oxidoreduct"/>
</dbReference>
<name>A0ABW2PGH7_9BACL</name>
<feature type="domain" description="YceM-like C-terminal" evidence="2">
    <location>
        <begin position="127"/>
        <end position="241"/>
    </location>
</feature>
<dbReference type="Gene3D" id="3.40.50.720">
    <property type="entry name" value="NAD(P)-binding Rossmann-like Domain"/>
    <property type="match status" value="1"/>
</dbReference>
<dbReference type="Gene3D" id="3.30.360.10">
    <property type="entry name" value="Dihydrodipicolinate Reductase, domain 2"/>
    <property type="match status" value="1"/>
</dbReference>
<dbReference type="SUPFAM" id="SSF51735">
    <property type="entry name" value="NAD(P)-binding Rossmann-fold domains"/>
    <property type="match status" value="1"/>
</dbReference>
<dbReference type="Pfam" id="PF01408">
    <property type="entry name" value="GFO_IDH_MocA"/>
    <property type="match status" value="1"/>
</dbReference>
<sequence>MGKLKIGIVGLGNIAQKAYVPILANHPRVDVVGAFSPNKSKRESICQTYRMTSFDTLSELTSSVDAAFVHSSTETHYDVVSYLLERGIDVYVDKPLAATLDEAEQLVEQAERLGRKLMVGFNRRFAPMYKRLQQESPAHMIDVVKHREDGIGPHDVTFTLLDDYLHVVDTLRFLAGNELRLVSGQVEVNAKQELRFARHVWQDEHGMHTTSMHRSAGANHEHVSIVRNGERLSVDEMISLHRFKDGRHEVETFGSWDTTLTQRGFQGAIDHFLSALIDDTPIQTDGRVALETQRLVANLFS</sequence>
<dbReference type="PANTHER" id="PTHR43708">
    <property type="entry name" value="CONSERVED EXPRESSED OXIDOREDUCTASE (EUROFUNG)"/>
    <property type="match status" value="1"/>
</dbReference>
<dbReference type="InterPro" id="IPR000683">
    <property type="entry name" value="Gfo/Idh/MocA-like_OxRdtase_N"/>
</dbReference>
<evidence type="ECO:0000259" key="2">
    <source>
        <dbReference type="Pfam" id="PF21378"/>
    </source>
</evidence>
<protein>
    <submittedName>
        <fullName evidence="3">Gfo/Idh/MocA family protein</fullName>
    </submittedName>
</protein>
<gene>
    <name evidence="3" type="ORF">ACFQO8_00530</name>
</gene>
<comment type="caution">
    <text evidence="3">The sequence shown here is derived from an EMBL/GenBank/DDBJ whole genome shotgun (WGS) entry which is preliminary data.</text>
</comment>
<feature type="domain" description="Gfo/Idh/MocA-like oxidoreductase N-terminal" evidence="1">
    <location>
        <begin position="4"/>
        <end position="121"/>
    </location>
</feature>
<dbReference type="Proteomes" id="UP001596439">
    <property type="component" value="Unassembled WGS sequence"/>
</dbReference>
<dbReference type="InterPro" id="IPR048477">
    <property type="entry name" value="YceM-like_C"/>
</dbReference>
<dbReference type="RefSeq" id="WP_214785997.1">
    <property type="nucleotide sequence ID" value="NZ_JANIEL010000030.1"/>
</dbReference>
<proteinExistence type="predicted"/>
<dbReference type="PANTHER" id="PTHR43708:SF4">
    <property type="entry name" value="OXIDOREDUCTASE YCEM-RELATED"/>
    <property type="match status" value="1"/>
</dbReference>
<dbReference type="EMBL" id="JBHTCE010000001">
    <property type="protein sequence ID" value="MFC7388603.1"/>
    <property type="molecule type" value="Genomic_DNA"/>
</dbReference>
<dbReference type="InterPro" id="IPR036291">
    <property type="entry name" value="NAD(P)-bd_dom_sf"/>
</dbReference>
<dbReference type="SUPFAM" id="SSF55347">
    <property type="entry name" value="Glyceraldehyde-3-phosphate dehydrogenase-like, C-terminal domain"/>
    <property type="match status" value="1"/>
</dbReference>
<organism evidence="3 4">
    <name type="scientific">Exiguobacterium aestuarii</name>
    <dbReference type="NCBI Taxonomy" id="273527"/>
    <lineage>
        <taxon>Bacteria</taxon>
        <taxon>Bacillati</taxon>
        <taxon>Bacillota</taxon>
        <taxon>Bacilli</taxon>
        <taxon>Bacillales</taxon>
        <taxon>Bacillales Family XII. Incertae Sedis</taxon>
        <taxon>Exiguobacterium</taxon>
    </lineage>
</organism>
<reference evidence="4" key="1">
    <citation type="journal article" date="2019" name="Int. J. Syst. Evol. Microbiol.">
        <title>The Global Catalogue of Microorganisms (GCM) 10K type strain sequencing project: providing services to taxonomists for standard genome sequencing and annotation.</title>
        <authorList>
            <consortium name="The Broad Institute Genomics Platform"/>
            <consortium name="The Broad Institute Genome Sequencing Center for Infectious Disease"/>
            <person name="Wu L."/>
            <person name="Ma J."/>
        </authorList>
    </citation>
    <scope>NUCLEOTIDE SEQUENCE [LARGE SCALE GENOMIC DNA]</scope>
    <source>
        <strain evidence="4">CCUG 55590</strain>
    </source>
</reference>
<dbReference type="Pfam" id="PF21378">
    <property type="entry name" value="YceM-like_C"/>
    <property type="match status" value="1"/>
</dbReference>